<protein>
    <submittedName>
        <fullName evidence="2">Uncharacterized protein</fullName>
    </submittedName>
</protein>
<name>A0ABU6SIN3_9FABA</name>
<feature type="region of interest" description="Disordered" evidence="1">
    <location>
        <begin position="1"/>
        <end position="70"/>
    </location>
</feature>
<evidence type="ECO:0000313" key="2">
    <source>
        <dbReference type="EMBL" id="MED6136232.1"/>
    </source>
</evidence>
<keyword evidence="3" id="KW-1185">Reference proteome</keyword>
<reference evidence="2 3" key="1">
    <citation type="journal article" date="2023" name="Plants (Basel)">
        <title>Bridging the Gap: Combining Genomics and Transcriptomics Approaches to Understand Stylosanthes scabra, an Orphan Legume from the Brazilian Caatinga.</title>
        <authorList>
            <person name="Ferreira-Neto J.R.C."/>
            <person name="da Silva M.D."/>
            <person name="Binneck E."/>
            <person name="de Melo N.F."/>
            <person name="da Silva R.H."/>
            <person name="de Melo A.L.T.M."/>
            <person name="Pandolfi V."/>
            <person name="Bustamante F.O."/>
            <person name="Brasileiro-Vidal A.C."/>
            <person name="Benko-Iseppon A.M."/>
        </authorList>
    </citation>
    <scope>NUCLEOTIDE SEQUENCE [LARGE SCALE GENOMIC DNA]</scope>
    <source>
        <tissue evidence="2">Leaves</tissue>
    </source>
</reference>
<gene>
    <name evidence="2" type="ORF">PIB30_054161</name>
</gene>
<dbReference type="EMBL" id="JASCZI010060825">
    <property type="protein sequence ID" value="MED6136232.1"/>
    <property type="molecule type" value="Genomic_DNA"/>
</dbReference>
<evidence type="ECO:0000313" key="3">
    <source>
        <dbReference type="Proteomes" id="UP001341840"/>
    </source>
</evidence>
<comment type="caution">
    <text evidence="2">The sequence shown here is derived from an EMBL/GenBank/DDBJ whole genome shotgun (WGS) entry which is preliminary data.</text>
</comment>
<dbReference type="Proteomes" id="UP001341840">
    <property type="component" value="Unassembled WGS sequence"/>
</dbReference>
<proteinExistence type="predicted"/>
<accession>A0ABU6SIN3</accession>
<feature type="compositionally biased region" description="Low complexity" evidence="1">
    <location>
        <begin position="25"/>
        <end position="43"/>
    </location>
</feature>
<feature type="compositionally biased region" description="Basic and acidic residues" evidence="1">
    <location>
        <begin position="1"/>
        <end position="10"/>
    </location>
</feature>
<sequence length="123" mass="13363">MLICEVERETNITSSSPLGGGEYRSQSSSSALEIASTSEAAESPTLTLFSSEIGQSEEAPSKRDRLWPLDWGSGRTTRSGIRHCGLRLEEEPSLPPCVMSSPIMSLAIAPPPFENRERGRRIG</sequence>
<feature type="compositionally biased region" description="Polar residues" evidence="1">
    <location>
        <begin position="44"/>
        <end position="54"/>
    </location>
</feature>
<evidence type="ECO:0000256" key="1">
    <source>
        <dbReference type="SAM" id="MobiDB-lite"/>
    </source>
</evidence>
<organism evidence="2 3">
    <name type="scientific">Stylosanthes scabra</name>
    <dbReference type="NCBI Taxonomy" id="79078"/>
    <lineage>
        <taxon>Eukaryota</taxon>
        <taxon>Viridiplantae</taxon>
        <taxon>Streptophyta</taxon>
        <taxon>Embryophyta</taxon>
        <taxon>Tracheophyta</taxon>
        <taxon>Spermatophyta</taxon>
        <taxon>Magnoliopsida</taxon>
        <taxon>eudicotyledons</taxon>
        <taxon>Gunneridae</taxon>
        <taxon>Pentapetalae</taxon>
        <taxon>rosids</taxon>
        <taxon>fabids</taxon>
        <taxon>Fabales</taxon>
        <taxon>Fabaceae</taxon>
        <taxon>Papilionoideae</taxon>
        <taxon>50 kb inversion clade</taxon>
        <taxon>dalbergioids sensu lato</taxon>
        <taxon>Dalbergieae</taxon>
        <taxon>Pterocarpus clade</taxon>
        <taxon>Stylosanthes</taxon>
    </lineage>
</organism>